<evidence type="ECO:0000313" key="2">
    <source>
        <dbReference type="Proteomes" id="UP000276133"/>
    </source>
</evidence>
<organism evidence="1 2">
    <name type="scientific">Brachionus plicatilis</name>
    <name type="common">Marine rotifer</name>
    <name type="synonym">Brachionus muelleri</name>
    <dbReference type="NCBI Taxonomy" id="10195"/>
    <lineage>
        <taxon>Eukaryota</taxon>
        <taxon>Metazoa</taxon>
        <taxon>Spiralia</taxon>
        <taxon>Gnathifera</taxon>
        <taxon>Rotifera</taxon>
        <taxon>Eurotatoria</taxon>
        <taxon>Monogononta</taxon>
        <taxon>Pseudotrocha</taxon>
        <taxon>Ploima</taxon>
        <taxon>Brachionidae</taxon>
        <taxon>Brachionus</taxon>
    </lineage>
</organism>
<dbReference type="OrthoDB" id="10029846at2759"/>
<accession>A0A3M7R7B3</accession>
<dbReference type="EMBL" id="REGN01004032">
    <property type="protein sequence ID" value="RNA19503.1"/>
    <property type="molecule type" value="Genomic_DNA"/>
</dbReference>
<gene>
    <name evidence="1" type="ORF">BpHYR1_017343</name>
</gene>
<keyword evidence="2" id="KW-1185">Reference proteome</keyword>
<protein>
    <recommendedName>
        <fullName evidence="3">FLYWCH-type domain-containing protein</fullName>
    </recommendedName>
</protein>
<name>A0A3M7R7B3_BRAPC</name>
<dbReference type="STRING" id="10195.A0A3M7R7B3"/>
<reference evidence="1 2" key="1">
    <citation type="journal article" date="2018" name="Sci. Rep.">
        <title>Genomic signatures of local adaptation to the degree of environmental predictability in rotifers.</title>
        <authorList>
            <person name="Franch-Gras L."/>
            <person name="Hahn C."/>
            <person name="Garcia-Roger E.M."/>
            <person name="Carmona M.J."/>
            <person name="Serra M."/>
            <person name="Gomez A."/>
        </authorList>
    </citation>
    <scope>NUCLEOTIDE SEQUENCE [LARGE SCALE GENOMIC DNA]</scope>
    <source>
        <strain evidence="1">HYR1</strain>
    </source>
</reference>
<sequence>MNLIDWMSIKNGTKWRCLDTRQYCHAKCETDGNIIEYIIKTKNDTDLIHNHAPDIVAFEHKEKRRIIKEATLACSKVLNNVRPRQILTNCVGTLNSKEAIATMPSYDADRQAINRCKKLNLPSCPQEPKTLSEINFPDFLTKCLCDDDQEKFLLYDSGKDDPDRFFIFSTLNDLKLLENSHCFADGTFSIAPKLFYQVYTIHAMS</sequence>
<evidence type="ECO:0000313" key="1">
    <source>
        <dbReference type="EMBL" id="RNA19503.1"/>
    </source>
</evidence>
<evidence type="ECO:0008006" key="3">
    <source>
        <dbReference type="Google" id="ProtNLM"/>
    </source>
</evidence>
<proteinExistence type="predicted"/>
<comment type="caution">
    <text evidence="1">The sequence shown here is derived from an EMBL/GenBank/DDBJ whole genome shotgun (WGS) entry which is preliminary data.</text>
</comment>
<dbReference type="AlphaFoldDB" id="A0A3M7R7B3"/>
<dbReference type="Proteomes" id="UP000276133">
    <property type="component" value="Unassembled WGS sequence"/>
</dbReference>